<dbReference type="EMBL" id="BAAABM010000029">
    <property type="protein sequence ID" value="GAA0344752.1"/>
    <property type="molecule type" value="Genomic_DNA"/>
</dbReference>
<protein>
    <recommendedName>
        <fullName evidence="2">NAD(P)-binding domain-containing protein</fullName>
    </recommendedName>
</protein>
<evidence type="ECO:0000256" key="1">
    <source>
        <dbReference type="SAM" id="MobiDB-lite"/>
    </source>
</evidence>
<sequence>MTVLVTGGRGAVARALIGLLRERGIAVRAASSRPEDPDTVRCDLTDPSTFAAALKGVTSVLLYAEPSHIGAFAEEAAGAGVEHIVLLSSSAVLAPDAADSPVARTHLDVENALTASAVPATTLRPGSFASNALAWSRTCGRAGRSACPSPAPTATRSTRGTSPRPPSPCSPIRASAGARTP</sequence>
<evidence type="ECO:0000259" key="2">
    <source>
        <dbReference type="Pfam" id="PF13460"/>
    </source>
</evidence>
<comment type="caution">
    <text evidence="3">The sequence shown here is derived from an EMBL/GenBank/DDBJ whole genome shotgun (WGS) entry which is preliminary data.</text>
</comment>
<feature type="domain" description="NAD(P)-binding" evidence="2">
    <location>
        <begin position="7"/>
        <end position="131"/>
    </location>
</feature>
<dbReference type="Gene3D" id="3.40.50.720">
    <property type="entry name" value="NAD(P)-binding Rossmann-like Domain"/>
    <property type="match status" value="1"/>
</dbReference>
<proteinExistence type="predicted"/>
<feature type="region of interest" description="Disordered" evidence="1">
    <location>
        <begin position="142"/>
        <end position="181"/>
    </location>
</feature>
<dbReference type="SUPFAM" id="SSF51735">
    <property type="entry name" value="NAD(P)-binding Rossmann-fold domains"/>
    <property type="match status" value="1"/>
</dbReference>
<dbReference type="RefSeq" id="WP_252810002.1">
    <property type="nucleotide sequence ID" value="NZ_BAAABM010000029.1"/>
</dbReference>
<evidence type="ECO:0000313" key="4">
    <source>
        <dbReference type="Proteomes" id="UP001501822"/>
    </source>
</evidence>
<dbReference type="InterPro" id="IPR036291">
    <property type="entry name" value="NAD(P)-bd_dom_sf"/>
</dbReference>
<dbReference type="Proteomes" id="UP001501822">
    <property type="component" value="Unassembled WGS sequence"/>
</dbReference>
<keyword evidence="4" id="KW-1185">Reference proteome</keyword>
<feature type="compositionally biased region" description="Low complexity" evidence="1">
    <location>
        <begin position="152"/>
        <end position="162"/>
    </location>
</feature>
<reference evidence="3 4" key="1">
    <citation type="journal article" date="2019" name="Int. J. Syst. Evol. Microbiol.">
        <title>The Global Catalogue of Microorganisms (GCM) 10K type strain sequencing project: providing services to taxonomists for standard genome sequencing and annotation.</title>
        <authorList>
            <consortium name="The Broad Institute Genomics Platform"/>
            <consortium name="The Broad Institute Genome Sequencing Center for Infectious Disease"/>
            <person name="Wu L."/>
            <person name="Ma J."/>
        </authorList>
    </citation>
    <scope>NUCLEOTIDE SEQUENCE [LARGE SCALE GENOMIC DNA]</scope>
    <source>
        <strain evidence="3 4">JCM 3146</strain>
    </source>
</reference>
<evidence type="ECO:0000313" key="3">
    <source>
        <dbReference type="EMBL" id="GAA0344752.1"/>
    </source>
</evidence>
<gene>
    <name evidence="3" type="ORF">GCM10010151_38110</name>
</gene>
<dbReference type="InterPro" id="IPR016040">
    <property type="entry name" value="NAD(P)-bd_dom"/>
</dbReference>
<dbReference type="PANTHER" id="PTHR43162:SF1">
    <property type="entry name" value="PRESTALK A DIFFERENTIATION PROTEIN A"/>
    <property type="match status" value="1"/>
</dbReference>
<accession>A0ABN0WRL5</accession>
<dbReference type="Pfam" id="PF13460">
    <property type="entry name" value="NAD_binding_10"/>
    <property type="match status" value="1"/>
</dbReference>
<dbReference type="InterPro" id="IPR051604">
    <property type="entry name" value="Ergot_Alk_Oxidoreductase"/>
</dbReference>
<feature type="compositionally biased region" description="Low complexity" evidence="1">
    <location>
        <begin position="170"/>
        <end position="181"/>
    </location>
</feature>
<dbReference type="PANTHER" id="PTHR43162">
    <property type="match status" value="1"/>
</dbReference>
<name>A0ABN0WRL5_9ACTN</name>
<organism evidence="3 4">
    <name type="scientific">Actinoallomurus spadix</name>
    <dbReference type="NCBI Taxonomy" id="79912"/>
    <lineage>
        <taxon>Bacteria</taxon>
        <taxon>Bacillati</taxon>
        <taxon>Actinomycetota</taxon>
        <taxon>Actinomycetes</taxon>
        <taxon>Streptosporangiales</taxon>
        <taxon>Thermomonosporaceae</taxon>
        <taxon>Actinoallomurus</taxon>
    </lineage>
</organism>